<sequence>MSTQVEFTAKCFGANLGLTRNSDNSWRMSLYTFVGKDRKHRGIAFACASPGKVPRVDAHDADTDTPAALWLGSACIDLPATLAPKIQAFLTEHANGGAA</sequence>
<comment type="caution">
    <text evidence="1">The sequence shown here is derived from an EMBL/GenBank/DDBJ whole genome shotgun (WGS) entry which is preliminary data.</text>
</comment>
<dbReference type="Proteomes" id="UP000092256">
    <property type="component" value="Unassembled WGS sequence"/>
</dbReference>
<dbReference type="OrthoDB" id="6053526at2"/>
<proteinExistence type="predicted"/>
<name>A0A1A6XP17_STEMA</name>
<evidence type="ECO:0000313" key="1">
    <source>
        <dbReference type="EMBL" id="OBU64354.1"/>
    </source>
</evidence>
<dbReference type="AlphaFoldDB" id="A0A1A6XP17"/>
<protein>
    <submittedName>
        <fullName evidence="1">Uncharacterized protein</fullName>
    </submittedName>
</protein>
<organism evidence="1 2">
    <name type="scientific">Stenotrophomonas maltophilia</name>
    <name type="common">Pseudomonas maltophilia</name>
    <name type="synonym">Xanthomonas maltophilia</name>
    <dbReference type="NCBI Taxonomy" id="40324"/>
    <lineage>
        <taxon>Bacteria</taxon>
        <taxon>Pseudomonadati</taxon>
        <taxon>Pseudomonadota</taxon>
        <taxon>Gammaproteobacteria</taxon>
        <taxon>Lysobacterales</taxon>
        <taxon>Lysobacteraceae</taxon>
        <taxon>Stenotrophomonas</taxon>
        <taxon>Stenotrophomonas maltophilia group</taxon>
    </lineage>
</organism>
<evidence type="ECO:0000313" key="2">
    <source>
        <dbReference type="Proteomes" id="UP000092256"/>
    </source>
</evidence>
<dbReference type="EMBL" id="LYVJ01000015">
    <property type="protein sequence ID" value="OBU64354.1"/>
    <property type="molecule type" value="Genomic_DNA"/>
</dbReference>
<accession>A0A1A6XP17</accession>
<reference evidence="1 2" key="1">
    <citation type="submission" date="2016-05" db="EMBL/GenBank/DDBJ databases">
        <title>Draft Genome Sequences of Stenotrophomonas maltophilia Strains Sm32COP, Sm41DVV, Sm46PAILV, SmF3, SmF22, SmSOFb1 and SmCVFa1, Isolated from Different Manures, in France.</title>
        <authorList>
            <person name="Nazaret S."/>
            <person name="Bodilis J."/>
        </authorList>
    </citation>
    <scope>NUCLEOTIDE SEQUENCE [LARGE SCALE GENOMIC DNA]</scope>
    <source>
        <strain evidence="1 2">Sm46PAILV</strain>
    </source>
</reference>
<dbReference type="RefSeq" id="WP_065200521.1">
    <property type="nucleotide sequence ID" value="NZ_LYVJ01000015.1"/>
</dbReference>
<gene>
    <name evidence="1" type="ORF">A9K58_17335</name>
</gene>